<dbReference type="InterPro" id="IPR050114">
    <property type="entry name" value="UPF0173_UPF0282_UlaG_hydrolase"/>
</dbReference>
<evidence type="ECO:0000259" key="1">
    <source>
        <dbReference type="SMART" id="SM00849"/>
    </source>
</evidence>
<evidence type="ECO:0000313" key="2">
    <source>
        <dbReference type="EMBL" id="UQN15334.1"/>
    </source>
</evidence>
<dbReference type="SMART" id="SM00849">
    <property type="entry name" value="Lactamase_B"/>
    <property type="match status" value="1"/>
</dbReference>
<dbReference type="EMBL" id="CP097160">
    <property type="protein sequence ID" value="UQN15334.1"/>
    <property type="molecule type" value="Genomic_DNA"/>
</dbReference>
<dbReference type="Pfam" id="PF13483">
    <property type="entry name" value="Lactamase_B_3"/>
    <property type="match status" value="1"/>
</dbReference>
<protein>
    <submittedName>
        <fullName evidence="2">MBL fold metallo-hydrolase</fullName>
    </submittedName>
</protein>
<sequence length="217" mass="23554">MRVTKLEHSCIVIEAGGRKCFIDPGKFTTPITEAALVDLVAITHEHDDHWTPEQLARLAERSPGLTVVTTAATAERIRDAGIEGLRNVIVGKPGATYEIGEFKISCFGGKHAEIHSSIPIIDNLGVVINGKLAYGGDAYDLPPLPVEALAVPKYGPWMRMAESMDYLAQVRPKKAFGVHEMLLALPGKQLATARFSEIAESVGAKYLDLAPYDSFEL</sequence>
<feature type="domain" description="Metallo-beta-lactamase" evidence="1">
    <location>
        <begin position="7"/>
        <end position="179"/>
    </location>
</feature>
<dbReference type="SUPFAM" id="SSF56281">
    <property type="entry name" value="Metallo-hydrolase/oxidoreductase"/>
    <property type="match status" value="1"/>
</dbReference>
<name>A0ABY4MZ92_9MICO</name>
<dbReference type="InterPro" id="IPR036866">
    <property type="entry name" value="RibonucZ/Hydroxyglut_hydro"/>
</dbReference>
<accession>A0ABY4MZ92</accession>
<organism evidence="2">
    <name type="scientific">Gulosibacter sediminis</name>
    <dbReference type="NCBI Taxonomy" id="1729695"/>
    <lineage>
        <taxon>Bacteria</taxon>
        <taxon>Bacillati</taxon>
        <taxon>Actinomycetota</taxon>
        <taxon>Actinomycetes</taxon>
        <taxon>Micrococcales</taxon>
        <taxon>Microbacteriaceae</taxon>
        <taxon>Gulosibacter</taxon>
    </lineage>
</organism>
<dbReference type="PANTHER" id="PTHR43546">
    <property type="entry name" value="UPF0173 METAL-DEPENDENT HYDROLASE MJ1163-RELATED"/>
    <property type="match status" value="1"/>
</dbReference>
<reference evidence="2" key="1">
    <citation type="submission" date="2022-05" db="EMBL/GenBank/DDBJ databases">
        <title>Complete genome sequence of toluene-degrading Gulosibacter sediminis strain ACHW.36C.</title>
        <authorList>
            <person name="Wai A.C."/>
            <person name="Lai G.K."/>
            <person name="Griffin S.D."/>
            <person name="Leung F.C."/>
        </authorList>
    </citation>
    <scope>NUCLEOTIDE SEQUENCE [LARGE SCALE GENOMIC DNA]</scope>
    <source>
        <strain evidence="2">ACHW.36C</strain>
    </source>
</reference>
<gene>
    <name evidence="2" type="ORF">M3M28_02370</name>
</gene>
<dbReference type="PANTHER" id="PTHR43546:SF3">
    <property type="entry name" value="UPF0173 METAL-DEPENDENT HYDROLASE MJ1163"/>
    <property type="match status" value="1"/>
</dbReference>
<dbReference type="Gene3D" id="3.60.15.10">
    <property type="entry name" value="Ribonuclease Z/Hydroxyacylglutathione hydrolase-like"/>
    <property type="match status" value="1"/>
</dbReference>
<proteinExistence type="predicted"/>
<dbReference type="InterPro" id="IPR001279">
    <property type="entry name" value="Metallo-B-lactamas"/>
</dbReference>